<evidence type="ECO:0000313" key="1">
    <source>
        <dbReference type="EMBL" id="CAD2216837.1"/>
    </source>
</evidence>
<protein>
    <submittedName>
        <fullName evidence="1">Uncharacterized protein</fullName>
    </submittedName>
</protein>
<reference evidence="1 2" key="1">
    <citation type="submission" date="2020-08" db="EMBL/GenBank/DDBJ databases">
        <authorList>
            <person name="Newling K."/>
            <person name="Davey J."/>
            <person name="Forrester S."/>
        </authorList>
    </citation>
    <scope>NUCLEOTIDE SEQUENCE [LARGE SCALE GENOMIC DNA]</scope>
    <source>
        <strain evidence="2">Crithidia deanei Carvalho (ATCC PRA-265)</strain>
    </source>
</reference>
<sequence>MSNIIFPFLSEFFSDKENASQCFTTLEHTYLWKTRNVSSVIVIDSFCLLDFIRLYVRHHQKDENEKEEWIVLSGSLLSWEDVGQLFFDLLKEKLLLEYKLLKVHFVWNSVEWEAHWPDLQLCSEPNQNHHHHYPTSLEYNVFSLWAQEAMAAVRAEFPDRVQVSLTPRHVEQLLPSGIQQEDENKPPCNVQNINSTATLMTAQEEMTTLNHFFNVRRTTKKPFNVFKNAQNEYHFPYVGNMKSLSEVTYTYQYVYPCVLVWISTTSFMQYNNENNNNPNPNPAHSLEYFFYSPIQNRMNTDTPPNGEFADYIPHPPQICVNGAQFLLNSFLAKYTIQNKPFEPSADPLWWYKFGEVNQRISTEEAEKDNTNHNENENALEKTFFRLFLHPQLKTFCPKVLAKKIGLRTSNIIIIKMRMRIREP</sequence>
<proteinExistence type="predicted"/>
<accession>A0A7G2CD17</accession>
<evidence type="ECO:0000313" key="2">
    <source>
        <dbReference type="Proteomes" id="UP000515908"/>
    </source>
</evidence>
<dbReference type="EMBL" id="LR877151">
    <property type="protein sequence ID" value="CAD2216837.1"/>
    <property type="molecule type" value="Genomic_DNA"/>
</dbReference>
<dbReference type="Proteomes" id="UP000515908">
    <property type="component" value="Chromosome 07"/>
</dbReference>
<organism evidence="1 2">
    <name type="scientific">Angomonas deanei</name>
    <dbReference type="NCBI Taxonomy" id="59799"/>
    <lineage>
        <taxon>Eukaryota</taxon>
        <taxon>Discoba</taxon>
        <taxon>Euglenozoa</taxon>
        <taxon>Kinetoplastea</taxon>
        <taxon>Metakinetoplastina</taxon>
        <taxon>Trypanosomatida</taxon>
        <taxon>Trypanosomatidae</taxon>
        <taxon>Strigomonadinae</taxon>
        <taxon>Angomonas</taxon>
    </lineage>
</organism>
<keyword evidence="2" id="KW-1185">Reference proteome</keyword>
<name>A0A7G2CD17_9TRYP</name>
<dbReference type="VEuPathDB" id="TriTrypDB:ADEAN_000431500"/>
<gene>
    <name evidence="1" type="ORF">ADEAN_000431500</name>
</gene>
<dbReference type="AlphaFoldDB" id="A0A7G2CD17"/>